<accession>A0A2D0J258</accession>
<comment type="caution">
    <text evidence="1">The sequence shown here is derived from an EMBL/GenBank/DDBJ whole genome shotgun (WGS) entry which is preliminary data.</text>
</comment>
<dbReference type="Proteomes" id="UP000225833">
    <property type="component" value="Unassembled WGS sequence"/>
</dbReference>
<dbReference type="EMBL" id="NIBS01000005">
    <property type="protein sequence ID" value="PHM28438.1"/>
    <property type="molecule type" value="Genomic_DNA"/>
</dbReference>
<evidence type="ECO:0000313" key="2">
    <source>
        <dbReference type="Proteomes" id="UP000225833"/>
    </source>
</evidence>
<dbReference type="AlphaFoldDB" id="A0A2D0J258"/>
<dbReference type="GO" id="GO:0016787">
    <property type="term" value="F:hydrolase activity"/>
    <property type="evidence" value="ECO:0007669"/>
    <property type="project" value="UniProtKB-KW"/>
</dbReference>
<organism evidence="1 2">
    <name type="scientific">Xenorhabdus budapestensis</name>
    <dbReference type="NCBI Taxonomy" id="290110"/>
    <lineage>
        <taxon>Bacteria</taxon>
        <taxon>Pseudomonadati</taxon>
        <taxon>Pseudomonadota</taxon>
        <taxon>Gammaproteobacteria</taxon>
        <taxon>Enterobacterales</taxon>
        <taxon>Morganellaceae</taxon>
        <taxon>Xenorhabdus</taxon>
    </lineage>
</organism>
<keyword evidence="1" id="KW-0378">Hydrolase</keyword>
<sequence length="38" mass="4519">MKIIANDVLIEIEDNGEDHDSEKRPLVLLIIMWRIRMV</sequence>
<gene>
    <name evidence="1" type="ORF">Xbud_01447</name>
</gene>
<reference evidence="1 2" key="1">
    <citation type="journal article" date="2017" name="Nat. Microbiol.">
        <title>Natural product diversity associated with the nematode symbionts Photorhabdus and Xenorhabdus.</title>
        <authorList>
            <person name="Tobias N.J."/>
            <person name="Wolff H."/>
            <person name="Djahanschiri B."/>
            <person name="Grundmann F."/>
            <person name="Kronenwerth M."/>
            <person name="Shi Y.M."/>
            <person name="Simonyi S."/>
            <person name="Grun P."/>
            <person name="Shapiro-Ilan D."/>
            <person name="Pidot S.J."/>
            <person name="Stinear T.P."/>
            <person name="Ebersberger I."/>
            <person name="Bode H.B."/>
        </authorList>
    </citation>
    <scope>NUCLEOTIDE SEQUENCE [LARGE SCALE GENOMIC DNA]</scope>
    <source>
        <strain evidence="1 2">DSM 16342</strain>
    </source>
</reference>
<evidence type="ECO:0000313" key="1">
    <source>
        <dbReference type="EMBL" id="PHM28438.1"/>
    </source>
</evidence>
<protein>
    <submittedName>
        <fullName evidence="1">Alpha/beta hydrolase</fullName>
    </submittedName>
</protein>
<name>A0A2D0J258_XENBU</name>
<proteinExistence type="predicted"/>